<reference evidence="3" key="2">
    <citation type="submission" date="2023-06" db="EMBL/GenBank/DDBJ databases">
        <authorList>
            <person name="Ma L."/>
            <person name="Liu K.-W."/>
            <person name="Li Z."/>
            <person name="Hsiao Y.-Y."/>
            <person name="Qi Y."/>
            <person name="Fu T."/>
            <person name="Tang G."/>
            <person name="Zhang D."/>
            <person name="Sun W.-H."/>
            <person name="Liu D.-K."/>
            <person name="Li Y."/>
            <person name="Chen G.-Z."/>
            <person name="Liu X.-D."/>
            <person name="Liao X.-Y."/>
            <person name="Jiang Y.-T."/>
            <person name="Yu X."/>
            <person name="Hao Y."/>
            <person name="Huang J."/>
            <person name="Zhao X.-W."/>
            <person name="Ke S."/>
            <person name="Chen Y.-Y."/>
            <person name="Wu W.-L."/>
            <person name="Hsu J.-L."/>
            <person name="Lin Y.-F."/>
            <person name="Huang M.-D."/>
            <person name="Li C.-Y."/>
            <person name="Huang L."/>
            <person name="Wang Z.-W."/>
            <person name="Zhao X."/>
            <person name="Zhong W.-Y."/>
            <person name="Peng D.-H."/>
            <person name="Ahmad S."/>
            <person name="Lan S."/>
            <person name="Zhang J.-S."/>
            <person name="Tsai W.-C."/>
            <person name="Van De Peer Y."/>
            <person name="Liu Z.-J."/>
        </authorList>
    </citation>
    <scope>NUCLEOTIDE SEQUENCE</scope>
    <source>
        <strain evidence="3">SCP</strain>
        <tissue evidence="3">Leaves</tissue>
    </source>
</reference>
<proteinExistence type="predicted"/>
<evidence type="ECO:0000313" key="3">
    <source>
        <dbReference type="EMBL" id="KAK1271109.1"/>
    </source>
</evidence>
<evidence type="ECO:0000259" key="2">
    <source>
        <dbReference type="Pfam" id="PF00561"/>
    </source>
</evidence>
<evidence type="ECO:0000256" key="1">
    <source>
        <dbReference type="SAM" id="MobiDB-lite"/>
    </source>
</evidence>
<protein>
    <recommendedName>
        <fullName evidence="2">AB hydrolase-1 domain-containing protein</fullName>
    </recommendedName>
</protein>
<feature type="region of interest" description="Disordered" evidence="1">
    <location>
        <begin position="257"/>
        <end position="281"/>
    </location>
</feature>
<dbReference type="PANTHER" id="PTHR45763">
    <property type="entry name" value="HYDROLASE, ALPHA/BETA FOLD FAMILY PROTEIN, EXPRESSED-RELATED"/>
    <property type="match status" value="1"/>
</dbReference>
<dbReference type="PANTHER" id="PTHR45763:SF8">
    <property type="entry name" value="ALPHA_BETA-HYDROLASES SUPERFAMILY PROTEIN"/>
    <property type="match status" value="1"/>
</dbReference>
<keyword evidence="4" id="KW-1185">Reference proteome</keyword>
<dbReference type="AlphaFoldDB" id="A0AAV9B339"/>
<dbReference type="Gene3D" id="3.40.50.1820">
    <property type="entry name" value="alpha/beta hydrolase"/>
    <property type="match status" value="1"/>
</dbReference>
<sequence>MLNLADAVGFKDKFWVLGYSGGGMHAWAAIRYIPDRLAGAIMLAPMGNLYESSMTKEERYKTWEKWTTKRKLMFTLARRFPSLLPYFYRRSFLSGKQSQPVKWLSLPLGKKDRELVEDPIFIEFLKNDIEESIRQGDPKPFVEEAVLQVSNWGFDLTELQVEKHDGKGFFQWIKSMYSQAERELAGFLGPIHIWQGTDDWVVPPSMTEYVRRVVPGATVHRLHGEGHFSYFCFCDECHRQIFSILFGIPLGPLPDIDTLEDPPPSGSEYSEESFHNFTLQE</sequence>
<evidence type="ECO:0000313" key="4">
    <source>
        <dbReference type="Proteomes" id="UP001179952"/>
    </source>
</evidence>
<dbReference type="InterPro" id="IPR029058">
    <property type="entry name" value="AB_hydrolase_fold"/>
</dbReference>
<comment type="caution">
    <text evidence="3">The sequence shown here is derived from an EMBL/GenBank/DDBJ whole genome shotgun (WGS) entry which is preliminary data.</text>
</comment>
<reference evidence="3" key="1">
    <citation type="journal article" date="2023" name="Nat. Commun.">
        <title>Diploid and tetraploid genomes of Acorus and the evolution of monocots.</title>
        <authorList>
            <person name="Ma L."/>
            <person name="Liu K.W."/>
            <person name="Li Z."/>
            <person name="Hsiao Y.Y."/>
            <person name="Qi Y."/>
            <person name="Fu T."/>
            <person name="Tang G.D."/>
            <person name="Zhang D."/>
            <person name="Sun W.H."/>
            <person name="Liu D.K."/>
            <person name="Li Y."/>
            <person name="Chen G.Z."/>
            <person name="Liu X.D."/>
            <person name="Liao X.Y."/>
            <person name="Jiang Y.T."/>
            <person name="Yu X."/>
            <person name="Hao Y."/>
            <person name="Huang J."/>
            <person name="Zhao X.W."/>
            <person name="Ke S."/>
            <person name="Chen Y.Y."/>
            <person name="Wu W.L."/>
            <person name="Hsu J.L."/>
            <person name="Lin Y.F."/>
            <person name="Huang M.D."/>
            <person name="Li C.Y."/>
            <person name="Huang L."/>
            <person name="Wang Z.W."/>
            <person name="Zhao X."/>
            <person name="Zhong W.Y."/>
            <person name="Peng D.H."/>
            <person name="Ahmad S."/>
            <person name="Lan S."/>
            <person name="Zhang J.S."/>
            <person name="Tsai W.C."/>
            <person name="Van de Peer Y."/>
            <person name="Liu Z.J."/>
        </authorList>
    </citation>
    <scope>NUCLEOTIDE SEQUENCE</scope>
    <source>
        <strain evidence="3">SCP</strain>
    </source>
</reference>
<organism evidence="3 4">
    <name type="scientific">Acorus gramineus</name>
    <name type="common">Dwarf sweet flag</name>
    <dbReference type="NCBI Taxonomy" id="55184"/>
    <lineage>
        <taxon>Eukaryota</taxon>
        <taxon>Viridiplantae</taxon>
        <taxon>Streptophyta</taxon>
        <taxon>Embryophyta</taxon>
        <taxon>Tracheophyta</taxon>
        <taxon>Spermatophyta</taxon>
        <taxon>Magnoliopsida</taxon>
        <taxon>Liliopsida</taxon>
        <taxon>Acoraceae</taxon>
        <taxon>Acorus</taxon>
    </lineage>
</organism>
<dbReference type="SUPFAM" id="SSF53474">
    <property type="entry name" value="alpha/beta-Hydrolases"/>
    <property type="match status" value="1"/>
</dbReference>
<dbReference type="EMBL" id="JAUJYN010000005">
    <property type="protein sequence ID" value="KAK1271109.1"/>
    <property type="molecule type" value="Genomic_DNA"/>
</dbReference>
<dbReference type="Proteomes" id="UP001179952">
    <property type="component" value="Unassembled WGS sequence"/>
</dbReference>
<name>A0AAV9B339_ACOGR</name>
<dbReference type="InterPro" id="IPR000073">
    <property type="entry name" value="AB_hydrolase_1"/>
</dbReference>
<dbReference type="Pfam" id="PF00561">
    <property type="entry name" value="Abhydrolase_1"/>
    <property type="match status" value="1"/>
</dbReference>
<accession>A0AAV9B339</accession>
<gene>
    <name evidence="3" type="ORF">QJS04_geneDACA022059</name>
</gene>
<feature type="domain" description="AB hydrolase-1" evidence="2">
    <location>
        <begin position="12"/>
        <end position="231"/>
    </location>
</feature>